<evidence type="ECO:0000313" key="8">
    <source>
        <dbReference type="EnsemblMetazoa" id="XP_028131270.2"/>
    </source>
</evidence>
<evidence type="ECO:0000256" key="6">
    <source>
        <dbReference type="SAM" id="Phobius"/>
    </source>
</evidence>
<reference evidence="8" key="1">
    <citation type="submission" date="2025-05" db="UniProtKB">
        <authorList>
            <consortium name="EnsemblMetazoa"/>
        </authorList>
    </citation>
    <scope>IDENTIFICATION</scope>
</reference>
<evidence type="ECO:0000256" key="1">
    <source>
        <dbReference type="ARBA" id="ARBA00004141"/>
    </source>
</evidence>
<feature type="transmembrane region" description="Helical" evidence="6">
    <location>
        <begin position="266"/>
        <end position="284"/>
    </location>
</feature>
<feature type="transmembrane region" description="Helical" evidence="6">
    <location>
        <begin position="190"/>
        <end position="214"/>
    </location>
</feature>
<evidence type="ECO:0000256" key="5">
    <source>
        <dbReference type="SAM" id="MobiDB-lite"/>
    </source>
</evidence>
<dbReference type="Pfam" id="PF01490">
    <property type="entry name" value="Aa_trans"/>
    <property type="match status" value="1"/>
</dbReference>
<comment type="subcellular location">
    <subcellularLocation>
        <location evidence="1">Membrane</location>
        <topology evidence="1">Multi-pass membrane protein</topology>
    </subcellularLocation>
</comment>
<evidence type="ECO:0000256" key="2">
    <source>
        <dbReference type="ARBA" id="ARBA00022692"/>
    </source>
</evidence>
<keyword evidence="2 6" id="KW-0812">Transmembrane</keyword>
<feature type="transmembrane region" description="Helical" evidence="6">
    <location>
        <begin position="163"/>
        <end position="184"/>
    </location>
</feature>
<protein>
    <recommendedName>
        <fullName evidence="7">Amino acid transporter transmembrane domain-containing protein</fullName>
    </recommendedName>
</protein>
<feature type="transmembrane region" description="Helical" evidence="6">
    <location>
        <begin position="226"/>
        <end position="246"/>
    </location>
</feature>
<feature type="transmembrane region" description="Helical" evidence="6">
    <location>
        <begin position="382"/>
        <end position="403"/>
    </location>
</feature>
<feature type="transmembrane region" description="Helical" evidence="6">
    <location>
        <begin position="305"/>
        <end position="323"/>
    </location>
</feature>
<evidence type="ECO:0000313" key="9">
    <source>
        <dbReference type="Proteomes" id="UP001652700"/>
    </source>
</evidence>
<keyword evidence="4 6" id="KW-0472">Membrane</keyword>
<feature type="transmembrane region" description="Helical" evidence="6">
    <location>
        <begin position="409"/>
        <end position="430"/>
    </location>
</feature>
<feature type="domain" description="Amino acid transporter transmembrane" evidence="7">
    <location>
        <begin position="69"/>
        <end position="468"/>
    </location>
</feature>
<keyword evidence="3 6" id="KW-1133">Transmembrane helix</keyword>
<evidence type="ECO:0000256" key="3">
    <source>
        <dbReference type="ARBA" id="ARBA00022989"/>
    </source>
</evidence>
<sequence length="480" mass="53179">MSGYDNQGFAGDGTYGNHNEYPGSETNKNQLARHSKDNGFFTVELNDRKKSLEAGEYDPYRWRDVEHPTTDTETFLHLLKGSLGTGILAMPMAFYHSGYLLGAVGTAIIGFLCTHCIHLLIRAEYELCKRRKVAVMSYPETALAGFQEGPPFQRRIAFIAPHMVNIFLLIYQLGSGAVYTIFIGDNISGVFAAHGITVNVKLVMLAALLPLILINCVKNLKYLAPLSTFANIITMVSFGIIAYYMFSRDFTFDGKEPFGEVKNYPLFFGTVLFALEAIGVIMPLENEMKTPQNFGSPFGVLNKGMVVITILYTSMGFFGYIAYGSSVQGSISLSIGDDIPGQICRILLSMSIYVTHGLQLYPAIKTVWDIYLLPLLTGSNHLVLLEYVTRVFLVTFCFVLAVAVPYIDLFISLFGALTLSGLGLFIPAMVDMGTYWHQRTGKTRIFTMIKNCLIILLGFFGLIVGTSTSLNEIINKFSNE</sequence>
<feature type="region of interest" description="Disordered" evidence="5">
    <location>
        <begin position="1"/>
        <end position="29"/>
    </location>
</feature>
<feature type="transmembrane region" description="Helical" evidence="6">
    <location>
        <begin position="99"/>
        <end position="121"/>
    </location>
</feature>
<accession>A0ABM5IEV0</accession>
<dbReference type="GeneID" id="114326975"/>
<proteinExistence type="predicted"/>
<dbReference type="Proteomes" id="UP001652700">
    <property type="component" value="Unplaced"/>
</dbReference>
<name>A0ABM5IEV0_DIAVI</name>
<keyword evidence="9" id="KW-1185">Reference proteome</keyword>
<organism evidence="8 9">
    <name type="scientific">Diabrotica virgifera virgifera</name>
    <name type="common">western corn rootworm</name>
    <dbReference type="NCBI Taxonomy" id="50390"/>
    <lineage>
        <taxon>Eukaryota</taxon>
        <taxon>Metazoa</taxon>
        <taxon>Ecdysozoa</taxon>
        <taxon>Arthropoda</taxon>
        <taxon>Hexapoda</taxon>
        <taxon>Insecta</taxon>
        <taxon>Pterygota</taxon>
        <taxon>Neoptera</taxon>
        <taxon>Endopterygota</taxon>
        <taxon>Coleoptera</taxon>
        <taxon>Polyphaga</taxon>
        <taxon>Cucujiformia</taxon>
        <taxon>Chrysomeloidea</taxon>
        <taxon>Chrysomelidae</taxon>
        <taxon>Galerucinae</taxon>
        <taxon>Diabroticina</taxon>
        <taxon>Diabroticites</taxon>
        <taxon>Diabrotica</taxon>
    </lineage>
</organism>
<dbReference type="PANTHER" id="PTHR22950">
    <property type="entry name" value="AMINO ACID TRANSPORTER"/>
    <property type="match status" value="1"/>
</dbReference>
<dbReference type="InterPro" id="IPR013057">
    <property type="entry name" value="AA_transpt_TM"/>
</dbReference>
<feature type="transmembrane region" description="Helical" evidence="6">
    <location>
        <begin position="451"/>
        <end position="470"/>
    </location>
</feature>
<evidence type="ECO:0000259" key="7">
    <source>
        <dbReference type="Pfam" id="PF01490"/>
    </source>
</evidence>
<dbReference type="PANTHER" id="PTHR22950:SF680">
    <property type="entry name" value="PROTON-COUPLED AMINO ACID TRANSPORTER 4-LIKE PROTEIN"/>
    <property type="match status" value="1"/>
</dbReference>
<dbReference type="EnsemblMetazoa" id="XM_028275469.2">
    <property type="protein sequence ID" value="XP_028131270.2"/>
    <property type="gene ID" value="LOC114326975"/>
</dbReference>
<dbReference type="RefSeq" id="XP_028131270.2">
    <property type="nucleotide sequence ID" value="XM_028275469.2"/>
</dbReference>
<evidence type="ECO:0000256" key="4">
    <source>
        <dbReference type="ARBA" id="ARBA00023136"/>
    </source>
</evidence>